<organism evidence="4 5">
    <name type="scientific">Nephila pilipes</name>
    <name type="common">Giant wood spider</name>
    <name type="synonym">Nephila maculata</name>
    <dbReference type="NCBI Taxonomy" id="299642"/>
    <lineage>
        <taxon>Eukaryota</taxon>
        <taxon>Metazoa</taxon>
        <taxon>Ecdysozoa</taxon>
        <taxon>Arthropoda</taxon>
        <taxon>Chelicerata</taxon>
        <taxon>Arachnida</taxon>
        <taxon>Araneae</taxon>
        <taxon>Araneomorphae</taxon>
        <taxon>Entelegynae</taxon>
        <taxon>Araneoidea</taxon>
        <taxon>Nephilidae</taxon>
        <taxon>Nephila</taxon>
    </lineage>
</organism>
<reference evidence="4" key="1">
    <citation type="submission" date="2020-08" db="EMBL/GenBank/DDBJ databases">
        <title>Multicomponent nature underlies the extraordinary mechanical properties of spider dragline silk.</title>
        <authorList>
            <person name="Kono N."/>
            <person name="Nakamura H."/>
            <person name="Mori M."/>
            <person name="Yoshida Y."/>
            <person name="Ohtoshi R."/>
            <person name="Malay A.D."/>
            <person name="Moran D.A.P."/>
            <person name="Tomita M."/>
            <person name="Numata K."/>
            <person name="Arakawa K."/>
        </authorList>
    </citation>
    <scope>NUCLEOTIDE SEQUENCE</scope>
</reference>
<feature type="non-terminal residue" evidence="4">
    <location>
        <position position="1"/>
    </location>
</feature>
<evidence type="ECO:0000256" key="2">
    <source>
        <dbReference type="SAM" id="MobiDB-lite"/>
    </source>
</evidence>
<evidence type="ECO:0000259" key="3">
    <source>
        <dbReference type="PROSITE" id="PS50157"/>
    </source>
</evidence>
<evidence type="ECO:0000256" key="1">
    <source>
        <dbReference type="PROSITE-ProRule" id="PRU00042"/>
    </source>
</evidence>
<dbReference type="PROSITE" id="PS50157">
    <property type="entry name" value="ZINC_FINGER_C2H2_2"/>
    <property type="match status" value="1"/>
</dbReference>
<gene>
    <name evidence="4" type="ORF">NPIL_336541</name>
</gene>
<keyword evidence="1" id="KW-0863">Zinc-finger</keyword>
<feature type="compositionally biased region" description="Polar residues" evidence="2">
    <location>
        <begin position="263"/>
        <end position="273"/>
    </location>
</feature>
<dbReference type="Proteomes" id="UP000887013">
    <property type="component" value="Unassembled WGS sequence"/>
</dbReference>
<dbReference type="GO" id="GO:0008270">
    <property type="term" value="F:zinc ion binding"/>
    <property type="evidence" value="ECO:0007669"/>
    <property type="project" value="UniProtKB-KW"/>
</dbReference>
<name>A0A8X6TAA4_NEPPI</name>
<feature type="domain" description="C2H2-type" evidence="3">
    <location>
        <begin position="167"/>
        <end position="190"/>
    </location>
</feature>
<protein>
    <recommendedName>
        <fullName evidence="3">C2H2-type domain-containing protein</fullName>
    </recommendedName>
</protein>
<keyword evidence="1" id="KW-0862">Zinc</keyword>
<comment type="caution">
    <text evidence="4">The sequence shown here is derived from an EMBL/GenBank/DDBJ whole genome shotgun (WGS) entry which is preliminary data.</text>
</comment>
<evidence type="ECO:0000313" key="5">
    <source>
        <dbReference type="Proteomes" id="UP000887013"/>
    </source>
</evidence>
<dbReference type="AlphaFoldDB" id="A0A8X6TAA4"/>
<sequence>ASIDHYDGSNRLLFALSGCPSHRWSTGGIPSHGPVELPSLSCSLPLHRAVDLADEGIPPASLEALSPVFSCGSDRANSLSPPLEDTPIPSTQDQSTCTEWGYFHPFPTLVNIILASLKELPFVPSLPAAATGDAPSIPPSSPVPPSVALPILAGTFPPVSPIPPSQVLCPYCEKVFRTQKRLNSHLVTIHRYGTTDGERTLRPLKGVKKQPSISDFFREKSPDIMEVVETAPPPPASSPSGNGSSRRKRVKFDLPTPAPTPGPSQVTPSSYLGGNSAGDVPVLAPTPPVNIPKATPDLTSFQKEWLERIESISDGASLEDVLGKFTTILGGRSFRRRGRGHRRS</sequence>
<accession>A0A8X6TAA4</accession>
<feature type="non-terminal residue" evidence="4">
    <location>
        <position position="344"/>
    </location>
</feature>
<dbReference type="InterPro" id="IPR013087">
    <property type="entry name" value="Znf_C2H2_type"/>
</dbReference>
<keyword evidence="1" id="KW-0479">Metal-binding</keyword>
<feature type="region of interest" description="Disordered" evidence="2">
    <location>
        <begin position="228"/>
        <end position="277"/>
    </location>
</feature>
<keyword evidence="5" id="KW-1185">Reference proteome</keyword>
<evidence type="ECO:0000313" key="4">
    <source>
        <dbReference type="EMBL" id="GFS93276.1"/>
    </source>
</evidence>
<dbReference type="PROSITE" id="PS00028">
    <property type="entry name" value="ZINC_FINGER_C2H2_1"/>
    <property type="match status" value="1"/>
</dbReference>
<dbReference type="EMBL" id="BMAW01053870">
    <property type="protein sequence ID" value="GFS93276.1"/>
    <property type="molecule type" value="Genomic_DNA"/>
</dbReference>
<proteinExistence type="predicted"/>